<dbReference type="AlphaFoldDB" id="A0A7C4QWH3"/>
<dbReference type="Gene3D" id="3.20.20.60">
    <property type="entry name" value="Phosphoenolpyruvate-binding domains"/>
    <property type="match status" value="1"/>
</dbReference>
<evidence type="ECO:0000256" key="2">
    <source>
        <dbReference type="ARBA" id="ARBA00022723"/>
    </source>
</evidence>
<dbReference type="Pfam" id="PF03328">
    <property type="entry name" value="HpcH_HpaI"/>
    <property type="match status" value="1"/>
</dbReference>
<organism evidence="5">
    <name type="scientific">Schlesneria paludicola</name>
    <dbReference type="NCBI Taxonomy" id="360056"/>
    <lineage>
        <taxon>Bacteria</taxon>
        <taxon>Pseudomonadati</taxon>
        <taxon>Planctomycetota</taxon>
        <taxon>Planctomycetia</taxon>
        <taxon>Planctomycetales</taxon>
        <taxon>Planctomycetaceae</taxon>
        <taxon>Schlesneria</taxon>
    </lineage>
</organism>
<proteinExistence type="inferred from homology"/>
<comment type="caution">
    <text evidence="5">The sequence shown here is derived from an EMBL/GenBank/DDBJ whole genome shotgun (WGS) entry which is preliminary data.</text>
</comment>
<accession>A0A7C4QWH3</accession>
<dbReference type="GO" id="GO:0016832">
    <property type="term" value="F:aldehyde-lyase activity"/>
    <property type="evidence" value="ECO:0007669"/>
    <property type="project" value="TreeGrafter"/>
</dbReference>
<keyword evidence="2" id="KW-0479">Metal-binding</keyword>
<keyword evidence="3" id="KW-0456">Lyase</keyword>
<dbReference type="PANTHER" id="PTHR30502:SF0">
    <property type="entry name" value="PHOSPHOENOLPYRUVATE CARBOXYLASE FAMILY PROTEIN"/>
    <property type="match status" value="1"/>
</dbReference>
<dbReference type="PANTHER" id="PTHR30502">
    <property type="entry name" value="2-KETO-3-DEOXY-L-RHAMNONATE ALDOLASE"/>
    <property type="match status" value="1"/>
</dbReference>
<dbReference type="GO" id="GO:0005737">
    <property type="term" value="C:cytoplasm"/>
    <property type="evidence" value="ECO:0007669"/>
    <property type="project" value="TreeGrafter"/>
</dbReference>
<evidence type="ECO:0000313" key="5">
    <source>
        <dbReference type="EMBL" id="HGT40130.1"/>
    </source>
</evidence>
<dbReference type="InterPro" id="IPR050251">
    <property type="entry name" value="HpcH-HpaI_aldolase"/>
</dbReference>
<feature type="domain" description="HpcH/HpaI aldolase/citrate lyase" evidence="4">
    <location>
        <begin position="29"/>
        <end position="210"/>
    </location>
</feature>
<comment type="similarity">
    <text evidence="1">Belongs to the HpcH/HpaI aldolase family.</text>
</comment>
<dbReference type="InterPro" id="IPR015813">
    <property type="entry name" value="Pyrv/PenolPyrv_kinase-like_dom"/>
</dbReference>
<gene>
    <name evidence="5" type="ORF">ENS64_12850</name>
</gene>
<dbReference type="GO" id="GO:0046872">
    <property type="term" value="F:metal ion binding"/>
    <property type="evidence" value="ECO:0007669"/>
    <property type="project" value="UniProtKB-KW"/>
</dbReference>
<dbReference type="SUPFAM" id="SSF51621">
    <property type="entry name" value="Phosphoenolpyruvate/pyruvate domain"/>
    <property type="match status" value="1"/>
</dbReference>
<dbReference type="EMBL" id="DSVQ01000016">
    <property type="protein sequence ID" value="HGT40130.1"/>
    <property type="molecule type" value="Genomic_DNA"/>
</dbReference>
<protein>
    <recommendedName>
        <fullName evidence="4">HpcH/HpaI aldolase/citrate lyase domain-containing protein</fullName>
    </recommendedName>
</protein>
<sequence length="256" mass="27823">MQPAQMLQGKVARGEAAVGLLVTDHLWIDLIEIAAKAGLDYLIIDMEHGAASTDLVADVCRVGRQIGFPILLRPRSNDYAALRHAIDLGPCGFLLACVESAAELDVVRDAIYVPPRGRRRPGGPGNRWVPGFGADDWRRTVEDHFLVWPQIETRRGLSQREAIARHELTTALAVGPYDLSAELGCCGDFQAPELQAALRQILEAARMAGKPGWMIGSDAAGLARDGWNFVCLGEPSWILQAALRERVAQTQAAVRG</sequence>
<evidence type="ECO:0000256" key="1">
    <source>
        <dbReference type="ARBA" id="ARBA00005568"/>
    </source>
</evidence>
<name>A0A7C4QWH3_9PLAN</name>
<dbReference type="InterPro" id="IPR005000">
    <property type="entry name" value="Aldolase/citrate-lyase_domain"/>
</dbReference>
<evidence type="ECO:0000256" key="3">
    <source>
        <dbReference type="ARBA" id="ARBA00023239"/>
    </source>
</evidence>
<dbReference type="InterPro" id="IPR040442">
    <property type="entry name" value="Pyrv_kinase-like_dom_sf"/>
</dbReference>
<reference evidence="5" key="1">
    <citation type="journal article" date="2020" name="mSystems">
        <title>Genome- and Community-Level Interaction Insights into Carbon Utilization and Element Cycling Functions of Hydrothermarchaeota in Hydrothermal Sediment.</title>
        <authorList>
            <person name="Zhou Z."/>
            <person name="Liu Y."/>
            <person name="Xu W."/>
            <person name="Pan J."/>
            <person name="Luo Z.H."/>
            <person name="Li M."/>
        </authorList>
    </citation>
    <scope>NUCLEOTIDE SEQUENCE [LARGE SCALE GENOMIC DNA]</scope>
    <source>
        <strain evidence="5">SpSt-508</strain>
    </source>
</reference>
<evidence type="ECO:0000259" key="4">
    <source>
        <dbReference type="Pfam" id="PF03328"/>
    </source>
</evidence>